<name>M1DQ27_SOLTU</name>
<evidence type="ECO:0000313" key="2">
    <source>
        <dbReference type="EnsemblPlants" id="PGSC0003DMT400092563"/>
    </source>
</evidence>
<dbReference type="EnsemblPlants" id="PGSC0003DMT400092563">
    <property type="protein sequence ID" value="PGSC0003DMT400092563"/>
    <property type="gene ID" value="PGSC0003DMG400042134"/>
</dbReference>
<accession>M1DQ27</accession>
<evidence type="ECO:0008006" key="4">
    <source>
        <dbReference type="Google" id="ProtNLM"/>
    </source>
</evidence>
<keyword evidence="3" id="KW-1185">Reference proteome</keyword>
<dbReference type="Proteomes" id="UP000011115">
    <property type="component" value="Unassembled WGS sequence"/>
</dbReference>
<evidence type="ECO:0000313" key="3">
    <source>
        <dbReference type="Proteomes" id="UP000011115"/>
    </source>
</evidence>
<feature type="region of interest" description="Disordered" evidence="1">
    <location>
        <begin position="1"/>
        <end position="91"/>
    </location>
</feature>
<reference evidence="3" key="1">
    <citation type="journal article" date="2011" name="Nature">
        <title>Genome sequence and analysis of the tuber crop potato.</title>
        <authorList>
            <consortium name="The Potato Genome Sequencing Consortium"/>
        </authorList>
    </citation>
    <scope>NUCLEOTIDE SEQUENCE [LARGE SCALE GENOMIC DNA]</scope>
    <source>
        <strain evidence="3">cv. DM1-3 516 R44</strain>
    </source>
</reference>
<dbReference type="AlphaFoldDB" id="M1DQ27"/>
<evidence type="ECO:0000256" key="1">
    <source>
        <dbReference type="SAM" id="MobiDB-lite"/>
    </source>
</evidence>
<dbReference type="PANTHER" id="PTHR33180">
    <property type="entry name" value="PHOTOSYSTEM II CP43 REACTION CENTER PROTEIN"/>
    <property type="match status" value="1"/>
</dbReference>
<feature type="compositionally biased region" description="Basic and acidic residues" evidence="1">
    <location>
        <begin position="30"/>
        <end position="40"/>
    </location>
</feature>
<dbReference type="PaxDb" id="4113-PGSC0003DMT400092563"/>
<dbReference type="PANTHER" id="PTHR33180:SF31">
    <property type="entry name" value="POLYPROTEIN PROTEIN"/>
    <property type="match status" value="1"/>
</dbReference>
<feature type="compositionally biased region" description="Polar residues" evidence="1">
    <location>
        <begin position="211"/>
        <end position="220"/>
    </location>
</feature>
<feature type="region of interest" description="Disordered" evidence="1">
    <location>
        <begin position="183"/>
        <end position="220"/>
    </location>
</feature>
<sequence>MVRTNIDMPPQKRVRGITINEGGSNPQKRGRQELPPGDKGKGKRPISNRVIIGSQVSLSEHEDDQPLQSQWDEIWSRSHPESARVPPAPTPADSVPALAPFVALVSPFIPHPRLLNKLKGDGLGTILEEKLLSTERLKGKYSDSDVEIDEEQIEIQEESISVDFPDLEETIMQSVIQTSLTETSMAASSGAGPSEVTPGTEAQVQIDAPGTDSQINRMTE</sequence>
<proteinExistence type="predicted"/>
<dbReference type="InParanoid" id="M1DQ27"/>
<protein>
    <recommendedName>
        <fullName evidence="4">Integrase core domain containing protein</fullName>
    </recommendedName>
</protein>
<organism evidence="2 3">
    <name type="scientific">Solanum tuberosum</name>
    <name type="common">Potato</name>
    <dbReference type="NCBI Taxonomy" id="4113"/>
    <lineage>
        <taxon>Eukaryota</taxon>
        <taxon>Viridiplantae</taxon>
        <taxon>Streptophyta</taxon>
        <taxon>Embryophyta</taxon>
        <taxon>Tracheophyta</taxon>
        <taxon>Spermatophyta</taxon>
        <taxon>Magnoliopsida</taxon>
        <taxon>eudicotyledons</taxon>
        <taxon>Gunneridae</taxon>
        <taxon>Pentapetalae</taxon>
        <taxon>asterids</taxon>
        <taxon>lamiids</taxon>
        <taxon>Solanales</taxon>
        <taxon>Solanaceae</taxon>
        <taxon>Solanoideae</taxon>
        <taxon>Solaneae</taxon>
        <taxon>Solanum</taxon>
    </lineage>
</organism>
<reference evidence="2" key="2">
    <citation type="submission" date="2015-06" db="UniProtKB">
        <authorList>
            <consortium name="EnsemblPlants"/>
        </authorList>
    </citation>
    <scope>IDENTIFICATION</scope>
    <source>
        <strain evidence="2">DM1-3 516 R44</strain>
    </source>
</reference>
<dbReference type="Gramene" id="PGSC0003DMT400092563">
    <property type="protein sequence ID" value="PGSC0003DMT400092563"/>
    <property type="gene ID" value="PGSC0003DMG400042134"/>
</dbReference>
<dbReference type="HOGENOM" id="CLU_1257990_0_0_1"/>